<dbReference type="Proteomes" id="UP000814140">
    <property type="component" value="Unassembled WGS sequence"/>
</dbReference>
<comment type="caution">
    <text evidence="1">The sequence shown here is derived from an EMBL/GenBank/DDBJ whole genome shotgun (WGS) entry which is preliminary data.</text>
</comment>
<evidence type="ECO:0000313" key="2">
    <source>
        <dbReference type="Proteomes" id="UP000814140"/>
    </source>
</evidence>
<keyword evidence="2" id="KW-1185">Reference proteome</keyword>
<sequence>MSPTGRKGPTVSKAPHPKRPRKKPALACLFCRERKIACGPPVPGSNDPSCNQCARRQRKCEYPTESRRGQHKRQPRNGGQDEPEDGPQTPPPVVFAPPMHSA</sequence>
<protein>
    <submittedName>
        <fullName evidence="1">Uncharacterized protein</fullName>
    </submittedName>
</protein>
<reference evidence="1" key="2">
    <citation type="journal article" date="2022" name="New Phytol.">
        <title>Evolutionary transition to the ectomycorrhizal habit in the genomes of a hyperdiverse lineage of mushroom-forming fungi.</title>
        <authorList>
            <person name="Looney B."/>
            <person name="Miyauchi S."/>
            <person name="Morin E."/>
            <person name="Drula E."/>
            <person name="Courty P.E."/>
            <person name="Kohler A."/>
            <person name="Kuo A."/>
            <person name="LaButti K."/>
            <person name="Pangilinan J."/>
            <person name="Lipzen A."/>
            <person name="Riley R."/>
            <person name="Andreopoulos W."/>
            <person name="He G."/>
            <person name="Johnson J."/>
            <person name="Nolan M."/>
            <person name="Tritt A."/>
            <person name="Barry K.W."/>
            <person name="Grigoriev I.V."/>
            <person name="Nagy L.G."/>
            <person name="Hibbett D."/>
            <person name="Henrissat B."/>
            <person name="Matheny P.B."/>
            <person name="Labbe J."/>
            <person name="Martin F.M."/>
        </authorList>
    </citation>
    <scope>NUCLEOTIDE SEQUENCE</scope>
    <source>
        <strain evidence="1">HHB10654</strain>
    </source>
</reference>
<gene>
    <name evidence="1" type="ORF">BV25DRAFT_1815692</name>
</gene>
<name>A0ACB8SGL5_9AGAM</name>
<reference evidence="1" key="1">
    <citation type="submission" date="2021-03" db="EMBL/GenBank/DDBJ databases">
        <authorList>
            <consortium name="DOE Joint Genome Institute"/>
            <person name="Ahrendt S."/>
            <person name="Looney B.P."/>
            <person name="Miyauchi S."/>
            <person name="Morin E."/>
            <person name="Drula E."/>
            <person name="Courty P.E."/>
            <person name="Chicoki N."/>
            <person name="Fauchery L."/>
            <person name="Kohler A."/>
            <person name="Kuo A."/>
            <person name="Labutti K."/>
            <person name="Pangilinan J."/>
            <person name="Lipzen A."/>
            <person name="Riley R."/>
            <person name="Andreopoulos W."/>
            <person name="He G."/>
            <person name="Johnson J."/>
            <person name="Barry K.W."/>
            <person name="Grigoriev I.V."/>
            <person name="Nagy L."/>
            <person name="Hibbett D."/>
            <person name="Henrissat B."/>
            <person name="Matheny P.B."/>
            <person name="Labbe J."/>
            <person name="Martin F."/>
        </authorList>
    </citation>
    <scope>NUCLEOTIDE SEQUENCE</scope>
    <source>
        <strain evidence="1">HHB10654</strain>
    </source>
</reference>
<evidence type="ECO:0000313" key="1">
    <source>
        <dbReference type="EMBL" id="KAI0055367.1"/>
    </source>
</evidence>
<proteinExistence type="predicted"/>
<organism evidence="1 2">
    <name type="scientific">Artomyces pyxidatus</name>
    <dbReference type="NCBI Taxonomy" id="48021"/>
    <lineage>
        <taxon>Eukaryota</taxon>
        <taxon>Fungi</taxon>
        <taxon>Dikarya</taxon>
        <taxon>Basidiomycota</taxon>
        <taxon>Agaricomycotina</taxon>
        <taxon>Agaricomycetes</taxon>
        <taxon>Russulales</taxon>
        <taxon>Auriscalpiaceae</taxon>
        <taxon>Artomyces</taxon>
    </lineage>
</organism>
<accession>A0ACB8SGL5</accession>
<dbReference type="EMBL" id="MU277295">
    <property type="protein sequence ID" value="KAI0055367.1"/>
    <property type="molecule type" value="Genomic_DNA"/>
</dbReference>